<keyword evidence="1" id="KW-0393">Immunoglobulin domain</keyword>
<proteinExistence type="predicted"/>
<feature type="domain" description="Ig-like" evidence="5">
    <location>
        <begin position="147"/>
        <end position="235"/>
    </location>
</feature>
<evidence type="ECO:0000313" key="7">
    <source>
        <dbReference type="Proteomes" id="UP001152798"/>
    </source>
</evidence>
<feature type="transmembrane region" description="Helical" evidence="3">
    <location>
        <begin position="270"/>
        <end position="293"/>
    </location>
</feature>
<keyword evidence="3" id="KW-0472">Membrane</keyword>
<dbReference type="InterPro" id="IPR013783">
    <property type="entry name" value="Ig-like_fold"/>
</dbReference>
<dbReference type="OrthoDB" id="6244905at2759"/>
<keyword evidence="3" id="KW-0812">Transmembrane</keyword>
<evidence type="ECO:0000259" key="5">
    <source>
        <dbReference type="PROSITE" id="PS50835"/>
    </source>
</evidence>
<dbReference type="InterPro" id="IPR013106">
    <property type="entry name" value="Ig_V-set"/>
</dbReference>
<dbReference type="Gene3D" id="2.60.40.10">
    <property type="entry name" value="Immunoglobulins"/>
    <property type="match status" value="1"/>
</dbReference>
<dbReference type="EMBL" id="OV725079">
    <property type="protein sequence ID" value="CAH1396209.1"/>
    <property type="molecule type" value="Genomic_DNA"/>
</dbReference>
<feature type="compositionally biased region" description="Basic and acidic residues" evidence="2">
    <location>
        <begin position="305"/>
        <end position="316"/>
    </location>
</feature>
<feature type="domain" description="Ig-like" evidence="5">
    <location>
        <begin position="47"/>
        <end position="135"/>
    </location>
</feature>
<gene>
    <name evidence="6" type="ORF">NEZAVI_LOCUS6321</name>
</gene>
<accession>A0A9P0H6A1</accession>
<dbReference type="PROSITE" id="PS50835">
    <property type="entry name" value="IG_LIKE"/>
    <property type="match status" value="2"/>
</dbReference>
<keyword evidence="7" id="KW-1185">Reference proteome</keyword>
<dbReference type="InterPro" id="IPR007110">
    <property type="entry name" value="Ig-like_dom"/>
</dbReference>
<evidence type="ECO:0000256" key="4">
    <source>
        <dbReference type="SAM" id="SignalP"/>
    </source>
</evidence>
<dbReference type="GO" id="GO:0019815">
    <property type="term" value="C:B cell receptor complex"/>
    <property type="evidence" value="ECO:0007669"/>
    <property type="project" value="TreeGrafter"/>
</dbReference>
<feature type="chain" id="PRO_5040241110" description="Ig-like domain-containing protein" evidence="4">
    <location>
        <begin position="16"/>
        <end position="329"/>
    </location>
</feature>
<dbReference type="GO" id="GO:0050853">
    <property type="term" value="P:B cell receptor signaling pathway"/>
    <property type="evidence" value="ECO:0007669"/>
    <property type="project" value="TreeGrafter"/>
</dbReference>
<feature type="region of interest" description="Disordered" evidence="2">
    <location>
        <begin position="305"/>
        <end position="329"/>
    </location>
</feature>
<dbReference type="GO" id="GO:0009897">
    <property type="term" value="C:external side of plasma membrane"/>
    <property type="evidence" value="ECO:0007669"/>
    <property type="project" value="TreeGrafter"/>
</dbReference>
<dbReference type="Pfam" id="PF07686">
    <property type="entry name" value="V-set"/>
    <property type="match status" value="1"/>
</dbReference>
<reference evidence="6" key="1">
    <citation type="submission" date="2022-01" db="EMBL/GenBank/DDBJ databases">
        <authorList>
            <person name="King R."/>
        </authorList>
    </citation>
    <scope>NUCLEOTIDE SEQUENCE</scope>
</reference>
<evidence type="ECO:0000256" key="2">
    <source>
        <dbReference type="SAM" id="MobiDB-lite"/>
    </source>
</evidence>
<evidence type="ECO:0000256" key="3">
    <source>
        <dbReference type="SAM" id="Phobius"/>
    </source>
</evidence>
<name>A0A9P0H6A1_NEZVI</name>
<sequence>MIIIVLSFLVSFISSKEIPNFNLGSFEDTVGLAKEHIPKKVRGFLHQDVKLDCLRPDMEEMSSDTVYSWVFYPSSQNGAAGKEPVSYILCGGSDLPPCNRKLIVEKVNSSSSGIYKCSVLTEKESGHVMTSKPIVTYLLEVKADHEPKFLEGPQMVNVYEDTSATLVCKVQSEIPIIIKWFKRDNNPKVNVTVIHYNNNTYRPLKNVKEYAEGNTYVSELVFNKVYKNDSGIYACSFVSPTGQIIYKEGSIGVQQTLVIFSSLVQDKWEIFAAVLVVIILVIVTVLCMVILCLKKMWEKNDDQPLDIRRKPSKSDPDGNETSEYEHVVL</sequence>
<keyword evidence="3" id="KW-1133">Transmembrane helix</keyword>
<dbReference type="Proteomes" id="UP001152798">
    <property type="component" value="Chromosome 3"/>
</dbReference>
<feature type="signal peptide" evidence="4">
    <location>
        <begin position="1"/>
        <end position="15"/>
    </location>
</feature>
<keyword evidence="4" id="KW-0732">Signal</keyword>
<dbReference type="SMART" id="SM00409">
    <property type="entry name" value="IG"/>
    <property type="match status" value="2"/>
</dbReference>
<dbReference type="SUPFAM" id="SSF48726">
    <property type="entry name" value="Immunoglobulin"/>
    <property type="match status" value="1"/>
</dbReference>
<evidence type="ECO:0000256" key="1">
    <source>
        <dbReference type="ARBA" id="ARBA00023319"/>
    </source>
</evidence>
<dbReference type="InterPro" id="IPR036179">
    <property type="entry name" value="Ig-like_dom_sf"/>
</dbReference>
<organism evidence="6 7">
    <name type="scientific">Nezara viridula</name>
    <name type="common">Southern green stink bug</name>
    <name type="synonym">Cimex viridulus</name>
    <dbReference type="NCBI Taxonomy" id="85310"/>
    <lineage>
        <taxon>Eukaryota</taxon>
        <taxon>Metazoa</taxon>
        <taxon>Ecdysozoa</taxon>
        <taxon>Arthropoda</taxon>
        <taxon>Hexapoda</taxon>
        <taxon>Insecta</taxon>
        <taxon>Pterygota</taxon>
        <taxon>Neoptera</taxon>
        <taxon>Paraneoptera</taxon>
        <taxon>Hemiptera</taxon>
        <taxon>Heteroptera</taxon>
        <taxon>Panheteroptera</taxon>
        <taxon>Pentatomomorpha</taxon>
        <taxon>Pentatomoidea</taxon>
        <taxon>Pentatomidae</taxon>
        <taxon>Pentatominae</taxon>
        <taxon>Nezara</taxon>
    </lineage>
</organism>
<dbReference type="AlphaFoldDB" id="A0A9P0H6A1"/>
<evidence type="ECO:0000313" key="6">
    <source>
        <dbReference type="EMBL" id="CAH1396209.1"/>
    </source>
</evidence>
<dbReference type="PANTHER" id="PTHR14334">
    <property type="entry name" value="B-CELL ANTIGEN RECEPTOR COMPLEX-ASSOCIATED PROTEIN"/>
    <property type="match status" value="1"/>
</dbReference>
<dbReference type="InterPro" id="IPR003599">
    <property type="entry name" value="Ig_sub"/>
</dbReference>
<protein>
    <recommendedName>
        <fullName evidence="5">Ig-like domain-containing protein</fullName>
    </recommendedName>
</protein>